<sequence>MEVTISTILNKMDRELQKAYEAKDNHALREHLIVIKTLCGLVLEERMTSEEHIRSKQTPIHKIESVTNKKEDNDVDSNSDSLFDF</sequence>
<dbReference type="Proteomes" id="UP001518925">
    <property type="component" value="Unassembled WGS sequence"/>
</dbReference>
<feature type="compositionally biased region" description="Polar residues" evidence="1">
    <location>
        <begin position="76"/>
        <end position="85"/>
    </location>
</feature>
<dbReference type="InterPro" id="IPR035218">
    <property type="entry name" value="DUF5327"/>
</dbReference>
<feature type="region of interest" description="Disordered" evidence="1">
    <location>
        <begin position="50"/>
        <end position="85"/>
    </location>
</feature>
<dbReference type="Pfam" id="PF17261">
    <property type="entry name" value="DUF5327"/>
    <property type="match status" value="1"/>
</dbReference>
<evidence type="ECO:0000313" key="2">
    <source>
        <dbReference type="EMBL" id="MBM6616819.1"/>
    </source>
</evidence>
<keyword evidence="3" id="KW-1185">Reference proteome</keyword>
<organism evidence="2 3">
    <name type="scientific">Bacillus suaedaesalsae</name>
    <dbReference type="NCBI Taxonomy" id="2810349"/>
    <lineage>
        <taxon>Bacteria</taxon>
        <taxon>Bacillati</taxon>
        <taxon>Bacillota</taxon>
        <taxon>Bacilli</taxon>
        <taxon>Bacillales</taxon>
        <taxon>Bacillaceae</taxon>
        <taxon>Bacillus</taxon>
    </lineage>
</organism>
<reference evidence="2 3" key="1">
    <citation type="submission" date="2021-02" db="EMBL/GenBank/DDBJ databases">
        <title>Bacillus sp. RD4P76, an endophyte from a halophyte.</title>
        <authorList>
            <person name="Sun J.-Q."/>
        </authorList>
    </citation>
    <scope>NUCLEOTIDE SEQUENCE [LARGE SCALE GENOMIC DNA]</scope>
    <source>
        <strain evidence="2 3">RD4P76</strain>
    </source>
</reference>
<evidence type="ECO:0000256" key="1">
    <source>
        <dbReference type="SAM" id="MobiDB-lite"/>
    </source>
</evidence>
<evidence type="ECO:0000313" key="3">
    <source>
        <dbReference type="Proteomes" id="UP001518925"/>
    </source>
</evidence>
<accession>A0ABS2DEC7</accession>
<dbReference type="EMBL" id="JAFELM010000016">
    <property type="protein sequence ID" value="MBM6616819.1"/>
    <property type="molecule type" value="Genomic_DNA"/>
</dbReference>
<name>A0ABS2DEC7_9BACI</name>
<comment type="caution">
    <text evidence="2">The sequence shown here is derived from an EMBL/GenBank/DDBJ whole genome shotgun (WGS) entry which is preliminary data.</text>
</comment>
<proteinExistence type="predicted"/>
<protein>
    <submittedName>
        <fullName evidence="2">YwdI family protein</fullName>
    </submittedName>
</protein>
<dbReference type="RefSeq" id="WP_204202195.1">
    <property type="nucleotide sequence ID" value="NZ_JAFELM010000016.1"/>
</dbReference>
<gene>
    <name evidence="2" type="ORF">JR050_03870</name>
</gene>
<feature type="compositionally biased region" description="Basic and acidic residues" evidence="1">
    <location>
        <begin position="61"/>
        <end position="72"/>
    </location>
</feature>